<keyword evidence="2" id="KW-0472">Membrane</keyword>
<evidence type="ECO:0000313" key="3">
    <source>
        <dbReference type="EMBL" id="QEL15384.1"/>
    </source>
</evidence>
<evidence type="ECO:0000313" key="4">
    <source>
        <dbReference type="Proteomes" id="UP000324974"/>
    </source>
</evidence>
<reference evidence="4" key="1">
    <citation type="submission" date="2019-08" db="EMBL/GenBank/DDBJ databases">
        <title>Limnoglobus roseus gen. nov., sp. nov., a novel freshwater planctomycete with a giant genome from the family Gemmataceae.</title>
        <authorList>
            <person name="Kulichevskaya I.S."/>
            <person name="Naumoff D.G."/>
            <person name="Miroshnikov K."/>
            <person name="Ivanova A."/>
            <person name="Philippov D.A."/>
            <person name="Hakobyan A."/>
            <person name="Rijpstra I.C."/>
            <person name="Sinninghe Damste J.S."/>
            <person name="Liesack W."/>
            <person name="Dedysh S.N."/>
        </authorList>
    </citation>
    <scope>NUCLEOTIDE SEQUENCE [LARGE SCALE GENOMIC DNA]</scope>
    <source>
        <strain evidence="4">PX52</strain>
    </source>
</reference>
<feature type="transmembrane region" description="Helical" evidence="2">
    <location>
        <begin position="65"/>
        <end position="86"/>
    </location>
</feature>
<dbReference type="EMBL" id="CP042425">
    <property type="protein sequence ID" value="QEL15384.1"/>
    <property type="molecule type" value="Genomic_DNA"/>
</dbReference>
<keyword evidence="2" id="KW-0812">Transmembrane</keyword>
<keyword evidence="4" id="KW-1185">Reference proteome</keyword>
<evidence type="ECO:0000256" key="1">
    <source>
        <dbReference type="SAM" id="MobiDB-lite"/>
    </source>
</evidence>
<evidence type="ECO:0000256" key="2">
    <source>
        <dbReference type="SAM" id="Phobius"/>
    </source>
</evidence>
<dbReference type="RefSeq" id="WP_149110205.1">
    <property type="nucleotide sequence ID" value="NZ_CP042425.1"/>
</dbReference>
<name>A0A5C1AE34_9BACT</name>
<organism evidence="3 4">
    <name type="scientific">Limnoglobus roseus</name>
    <dbReference type="NCBI Taxonomy" id="2598579"/>
    <lineage>
        <taxon>Bacteria</taxon>
        <taxon>Pseudomonadati</taxon>
        <taxon>Planctomycetota</taxon>
        <taxon>Planctomycetia</taxon>
        <taxon>Gemmatales</taxon>
        <taxon>Gemmataceae</taxon>
        <taxon>Limnoglobus</taxon>
    </lineage>
</organism>
<proteinExistence type="predicted"/>
<dbReference type="KEGG" id="lrs:PX52LOC_02299"/>
<feature type="compositionally biased region" description="Basic and acidic residues" evidence="1">
    <location>
        <begin position="107"/>
        <end position="117"/>
    </location>
</feature>
<accession>A0A5C1AE34</accession>
<dbReference type="AlphaFoldDB" id="A0A5C1AE34"/>
<gene>
    <name evidence="3" type="ORF">PX52LOC_02299</name>
</gene>
<protein>
    <submittedName>
        <fullName evidence="3">Uncharacterized protein</fullName>
    </submittedName>
</protein>
<keyword evidence="2" id="KW-1133">Transmembrane helix</keyword>
<feature type="region of interest" description="Disordered" evidence="1">
    <location>
        <begin position="90"/>
        <end position="128"/>
    </location>
</feature>
<dbReference type="Proteomes" id="UP000324974">
    <property type="component" value="Chromosome"/>
</dbReference>
<sequence length="128" mass="14270">MPYTRCPKCRHEQYATHAILGLQIECKKCGRAYLAKDEAENESEPLVSTESPFGERPVLNILKSVGFLFLLIAVVGLVFWGIVSLIRPTPKGIEKKNTDPQAVENRNVAREPAELPARRGGRMPRLNG</sequence>